<dbReference type="SUPFAM" id="SSF75304">
    <property type="entry name" value="Amidase signature (AS) enzymes"/>
    <property type="match status" value="1"/>
</dbReference>
<dbReference type="InterPro" id="IPR036928">
    <property type="entry name" value="AS_sf"/>
</dbReference>
<dbReference type="Proteomes" id="UP000774617">
    <property type="component" value="Unassembled WGS sequence"/>
</dbReference>
<keyword evidence="1" id="KW-0732">Signal</keyword>
<evidence type="ECO:0000313" key="3">
    <source>
        <dbReference type="EMBL" id="KAH7050276.1"/>
    </source>
</evidence>
<evidence type="ECO:0000259" key="2">
    <source>
        <dbReference type="Pfam" id="PF01425"/>
    </source>
</evidence>
<feature type="signal peptide" evidence="1">
    <location>
        <begin position="1"/>
        <end position="29"/>
    </location>
</feature>
<dbReference type="PANTHER" id="PTHR42678">
    <property type="entry name" value="AMIDASE"/>
    <property type="match status" value="1"/>
</dbReference>
<evidence type="ECO:0000256" key="1">
    <source>
        <dbReference type="SAM" id="SignalP"/>
    </source>
</evidence>
<dbReference type="Gene3D" id="3.90.1300.10">
    <property type="entry name" value="Amidase signature (AS) domain"/>
    <property type="match status" value="1"/>
</dbReference>
<gene>
    <name evidence="3" type="ORF">B0J12DRAFT_92045</name>
</gene>
<dbReference type="InterPro" id="IPR023631">
    <property type="entry name" value="Amidase_dom"/>
</dbReference>
<feature type="domain" description="Amidase" evidence="2">
    <location>
        <begin position="58"/>
        <end position="529"/>
    </location>
</feature>
<dbReference type="EMBL" id="JAGTJR010000013">
    <property type="protein sequence ID" value="KAH7050276.1"/>
    <property type="molecule type" value="Genomic_DNA"/>
</dbReference>
<proteinExistence type="predicted"/>
<evidence type="ECO:0000313" key="4">
    <source>
        <dbReference type="Proteomes" id="UP000774617"/>
    </source>
</evidence>
<accession>A0ABQ8GAZ0</accession>
<organism evidence="3 4">
    <name type="scientific">Macrophomina phaseolina</name>
    <dbReference type="NCBI Taxonomy" id="35725"/>
    <lineage>
        <taxon>Eukaryota</taxon>
        <taxon>Fungi</taxon>
        <taxon>Dikarya</taxon>
        <taxon>Ascomycota</taxon>
        <taxon>Pezizomycotina</taxon>
        <taxon>Dothideomycetes</taxon>
        <taxon>Dothideomycetes incertae sedis</taxon>
        <taxon>Botryosphaeriales</taxon>
        <taxon>Botryosphaeriaceae</taxon>
        <taxon>Macrophomina</taxon>
    </lineage>
</organism>
<dbReference type="PANTHER" id="PTHR42678:SF5">
    <property type="entry name" value="GLUTAMYL-TRNA(GLN) AMIDOTRANSFERASE SUBUNIT A"/>
    <property type="match status" value="1"/>
</dbReference>
<dbReference type="Pfam" id="PF01425">
    <property type="entry name" value="Amidase"/>
    <property type="match status" value="1"/>
</dbReference>
<protein>
    <submittedName>
        <fullName evidence="3">Amidase signature domain-containing protein</fullName>
    </submittedName>
</protein>
<feature type="chain" id="PRO_5046538155" evidence="1">
    <location>
        <begin position="30"/>
        <end position="582"/>
    </location>
</feature>
<reference evidence="3 4" key="1">
    <citation type="journal article" date="2021" name="Nat. Commun.">
        <title>Genetic determinants of endophytism in the Arabidopsis root mycobiome.</title>
        <authorList>
            <person name="Mesny F."/>
            <person name="Miyauchi S."/>
            <person name="Thiergart T."/>
            <person name="Pickel B."/>
            <person name="Atanasova L."/>
            <person name="Karlsson M."/>
            <person name="Huettel B."/>
            <person name="Barry K.W."/>
            <person name="Haridas S."/>
            <person name="Chen C."/>
            <person name="Bauer D."/>
            <person name="Andreopoulos W."/>
            <person name="Pangilinan J."/>
            <person name="LaButti K."/>
            <person name="Riley R."/>
            <person name="Lipzen A."/>
            <person name="Clum A."/>
            <person name="Drula E."/>
            <person name="Henrissat B."/>
            <person name="Kohler A."/>
            <person name="Grigoriev I.V."/>
            <person name="Martin F.M."/>
            <person name="Hacquard S."/>
        </authorList>
    </citation>
    <scope>NUCLEOTIDE SEQUENCE [LARGE SCALE GENOMIC DNA]</scope>
    <source>
        <strain evidence="3 4">MPI-SDFR-AT-0080</strain>
    </source>
</reference>
<sequence length="582" mass="60119">MFLTSHPTTLLISLLTLFSTPYQHQRASAQTLGFDTREATISSVHHALFTGHSTCHSITSAFLTRITAHNPTINALISLNPSALTTASNLDTALTSGNASASTQPLFCIPILLKDNYDAPPLPTTGGSLALADLVPSSDAPTVAALKRAGAIVLGKTNLHELALEGLTVSSLGGQTLNPYDATRTPGGSSGGSGAALAASFAVLATGTDTVNSLRSPASANGLWSVRPTRGLVSRTGVVPISYTQDACGVMGRSVDDVAVGLGVMAAAAAGFDAWDNATALVPERVGGIDYAAELAGAPTRLEGVRLGVLDSFFNRTRGPETDPVNEAMDGALRKMEAGGATVVRIEDAAVFNVTAMLASLDTQRFEYREAMDAYLQDPGHASASNGTSFPRSLAELYATNNTSGAGTGTGSFLVIPAQYEYVTTALHSSTSNATYASVQAGIRNLTLALAATLSQNKLSALVYPQQRNLVVKVGSASQSGRNGILAALTGSPVVAVPVGYSEATDEAPVGVPIGMEILGAPWEEVALLRIAKAVGVALGPQGRRRAPKFAEAFLEVDEYEDVPVVTPDRENIPAAYPVGVL</sequence>
<keyword evidence="4" id="KW-1185">Reference proteome</keyword>
<comment type="caution">
    <text evidence="3">The sequence shown here is derived from an EMBL/GenBank/DDBJ whole genome shotgun (WGS) entry which is preliminary data.</text>
</comment>
<name>A0ABQ8GAZ0_9PEZI</name>